<dbReference type="PANTHER" id="PTHR13822">
    <property type="entry name" value="ATP SYNTHASE DELTA/EPSILON CHAIN"/>
    <property type="match status" value="1"/>
</dbReference>
<dbReference type="InterPro" id="IPR001469">
    <property type="entry name" value="ATP_synth_F1_dsu/esu"/>
</dbReference>
<dbReference type="InterPro" id="IPR036771">
    <property type="entry name" value="ATPsynth_dsu/esu_N"/>
</dbReference>
<dbReference type="InterPro" id="IPR020546">
    <property type="entry name" value="ATP_synth_F1_dsu/esu_N"/>
</dbReference>
<evidence type="ECO:0000256" key="12">
    <source>
        <dbReference type="ARBA" id="ARBA00030215"/>
    </source>
</evidence>
<evidence type="ECO:0000256" key="13">
    <source>
        <dbReference type="ARBA" id="ARBA00031795"/>
    </source>
</evidence>
<feature type="domain" description="ATP synthase F1 complex delta/epsilon subunit N-terminal" evidence="18">
    <location>
        <begin position="7"/>
        <end position="86"/>
    </location>
</feature>
<dbReference type="GO" id="GO:0046933">
    <property type="term" value="F:proton-transporting ATP synthase activity, rotational mechanism"/>
    <property type="evidence" value="ECO:0007669"/>
    <property type="project" value="UniProtKB-UniRule"/>
</dbReference>
<keyword evidence="6 14" id="KW-1003">Cell membrane</keyword>
<feature type="compositionally biased region" description="Basic and acidic residues" evidence="16">
    <location>
        <begin position="106"/>
        <end position="119"/>
    </location>
</feature>
<dbReference type="GO" id="GO:0005886">
    <property type="term" value="C:plasma membrane"/>
    <property type="evidence" value="ECO:0007669"/>
    <property type="project" value="UniProtKB-SubCell"/>
</dbReference>
<reference evidence="19" key="2">
    <citation type="submission" date="2021-04" db="EMBL/GenBank/DDBJ databases">
        <authorList>
            <person name="Gilroy R."/>
        </authorList>
    </citation>
    <scope>NUCLEOTIDE SEQUENCE</scope>
    <source>
        <strain evidence="19">6627</strain>
    </source>
</reference>
<dbReference type="EMBL" id="DXFP01000009">
    <property type="protein sequence ID" value="HIX01383.1"/>
    <property type="molecule type" value="Genomic_DNA"/>
</dbReference>
<dbReference type="GO" id="GO:0045259">
    <property type="term" value="C:proton-transporting ATP synthase complex"/>
    <property type="evidence" value="ECO:0007669"/>
    <property type="project" value="UniProtKB-KW"/>
</dbReference>
<dbReference type="Gene3D" id="1.20.5.440">
    <property type="entry name" value="ATP synthase delta/epsilon subunit, C-terminal domain"/>
    <property type="match status" value="1"/>
</dbReference>
<comment type="subcellular location">
    <subcellularLocation>
        <location evidence="2 14">Cell membrane</location>
        <topology evidence="2 14">Peripheral membrane protein</topology>
    </subcellularLocation>
</comment>
<sequence length="141" mass="15608">MSEKPELTVSVVTPDGKVYENQSTLVICKTTEGELGIMPNHTPVLASLAIDEIRVKVAEDHFDEIAISGGFLEFSDNTLSIVASAAERKESIDTSRAERARKRAEKRIEEARNKHDDSELKRAEISLKRAINRIKVSGSSK</sequence>
<dbReference type="PANTHER" id="PTHR13822:SF10">
    <property type="entry name" value="ATP SYNTHASE EPSILON CHAIN, CHLOROPLASTIC"/>
    <property type="match status" value="1"/>
</dbReference>
<evidence type="ECO:0000256" key="14">
    <source>
        <dbReference type="HAMAP-Rule" id="MF_00530"/>
    </source>
</evidence>
<dbReference type="Pfam" id="PF02823">
    <property type="entry name" value="ATP-synt_DE_N"/>
    <property type="match status" value="1"/>
</dbReference>
<dbReference type="NCBIfam" id="NF001846">
    <property type="entry name" value="PRK00571.1-3"/>
    <property type="match status" value="1"/>
</dbReference>
<dbReference type="CDD" id="cd12152">
    <property type="entry name" value="F1-ATPase_delta"/>
    <property type="match status" value="1"/>
</dbReference>
<comment type="function">
    <text evidence="1 14">Produces ATP from ADP in the presence of a proton gradient across the membrane.</text>
</comment>
<keyword evidence="7 14" id="KW-0375">Hydrogen ion transport</keyword>
<evidence type="ECO:0000256" key="3">
    <source>
        <dbReference type="ARBA" id="ARBA00005712"/>
    </source>
</evidence>
<proteinExistence type="inferred from homology"/>
<dbReference type="Gene3D" id="2.60.15.10">
    <property type="entry name" value="F0F1 ATP synthase delta/epsilon subunit, N-terminal"/>
    <property type="match status" value="1"/>
</dbReference>
<evidence type="ECO:0000256" key="1">
    <source>
        <dbReference type="ARBA" id="ARBA00003543"/>
    </source>
</evidence>
<dbReference type="NCBIfam" id="TIGR01216">
    <property type="entry name" value="ATP_synt_epsi"/>
    <property type="match status" value="1"/>
</dbReference>
<evidence type="ECO:0000313" key="20">
    <source>
        <dbReference type="Proteomes" id="UP000823963"/>
    </source>
</evidence>
<name>A0A9D1UVY2_9LACO</name>
<evidence type="ECO:0000256" key="15">
    <source>
        <dbReference type="RuleBase" id="RU003656"/>
    </source>
</evidence>
<keyword evidence="9 14" id="KW-0472">Membrane</keyword>
<evidence type="ECO:0000256" key="9">
    <source>
        <dbReference type="ARBA" id="ARBA00023136"/>
    </source>
</evidence>
<keyword evidence="10 14" id="KW-0139">CF(1)</keyword>
<accession>A0A9D1UVY2</accession>
<evidence type="ECO:0000256" key="5">
    <source>
        <dbReference type="ARBA" id="ARBA00022448"/>
    </source>
</evidence>
<reference evidence="19" key="1">
    <citation type="journal article" date="2021" name="PeerJ">
        <title>Extensive microbial diversity within the chicken gut microbiome revealed by metagenomics and culture.</title>
        <authorList>
            <person name="Gilroy R."/>
            <person name="Ravi A."/>
            <person name="Getino M."/>
            <person name="Pursley I."/>
            <person name="Horton D.L."/>
            <person name="Alikhan N.F."/>
            <person name="Baker D."/>
            <person name="Gharbi K."/>
            <person name="Hall N."/>
            <person name="Watson M."/>
            <person name="Adriaenssens E.M."/>
            <person name="Foster-Nyarko E."/>
            <person name="Jarju S."/>
            <person name="Secka A."/>
            <person name="Antonio M."/>
            <person name="Oren A."/>
            <person name="Chaudhuri R.R."/>
            <person name="La Ragione R."/>
            <person name="Hildebrand F."/>
            <person name="Pallen M.J."/>
        </authorList>
    </citation>
    <scope>NUCLEOTIDE SEQUENCE</scope>
    <source>
        <strain evidence="19">6627</strain>
    </source>
</reference>
<keyword evidence="11 14" id="KW-0066">ATP synthesis</keyword>
<evidence type="ECO:0000256" key="2">
    <source>
        <dbReference type="ARBA" id="ARBA00004202"/>
    </source>
</evidence>
<evidence type="ECO:0000256" key="4">
    <source>
        <dbReference type="ARBA" id="ARBA00014480"/>
    </source>
</evidence>
<comment type="caution">
    <text evidence="19">The sequence shown here is derived from an EMBL/GenBank/DDBJ whole genome shotgun (WGS) entry which is preliminary data.</text>
</comment>
<protein>
    <recommendedName>
        <fullName evidence="4 14">ATP synthase epsilon chain</fullName>
    </recommendedName>
    <alternativeName>
        <fullName evidence="13 14">ATP synthase F1 sector epsilon subunit</fullName>
    </alternativeName>
    <alternativeName>
        <fullName evidence="12 14">F-ATPase epsilon subunit</fullName>
    </alternativeName>
</protein>
<dbReference type="GO" id="GO:0005524">
    <property type="term" value="F:ATP binding"/>
    <property type="evidence" value="ECO:0007669"/>
    <property type="project" value="UniProtKB-UniRule"/>
</dbReference>
<dbReference type="InterPro" id="IPR036794">
    <property type="entry name" value="ATP_F1_dsu/esu_C_sf"/>
</dbReference>
<comment type="similarity">
    <text evidence="3 14 15">Belongs to the ATPase epsilon chain family.</text>
</comment>
<gene>
    <name evidence="14" type="primary">atpC</name>
    <name evidence="19" type="ORF">H9861_01330</name>
</gene>
<dbReference type="InterPro" id="IPR020547">
    <property type="entry name" value="ATP_synth_F1_esu_C"/>
</dbReference>
<dbReference type="SUPFAM" id="SSF51344">
    <property type="entry name" value="Epsilon subunit of F1F0-ATP synthase N-terminal domain"/>
    <property type="match status" value="1"/>
</dbReference>
<evidence type="ECO:0000256" key="16">
    <source>
        <dbReference type="SAM" id="MobiDB-lite"/>
    </source>
</evidence>
<evidence type="ECO:0000256" key="6">
    <source>
        <dbReference type="ARBA" id="ARBA00022475"/>
    </source>
</evidence>
<dbReference type="Proteomes" id="UP000823963">
    <property type="component" value="Unassembled WGS sequence"/>
</dbReference>
<dbReference type="Pfam" id="PF00401">
    <property type="entry name" value="ATP-synt_DE"/>
    <property type="match status" value="1"/>
</dbReference>
<feature type="region of interest" description="Disordered" evidence="16">
    <location>
        <begin position="86"/>
        <end position="119"/>
    </location>
</feature>
<dbReference type="SUPFAM" id="SSF46604">
    <property type="entry name" value="Epsilon subunit of F1F0-ATP synthase C-terminal domain"/>
    <property type="match status" value="1"/>
</dbReference>
<dbReference type="FunFam" id="1.20.5.440:FF:000001">
    <property type="entry name" value="ATP synthase epsilon chain"/>
    <property type="match status" value="1"/>
</dbReference>
<dbReference type="AlphaFoldDB" id="A0A9D1UVY2"/>
<feature type="domain" description="ATP synthase epsilon subunit C-terminal" evidence="17">
    <location>
        <begin position="90"/>
        <end position="138"/>
    </location>
</feature>
<evidence type="ECO:0000256" key="7">
    <source>
        <dbReference type="ARBA" id="ARBA00022781"/>
    </source>
</evidence>
<keyword evidence="8 14" id="KW-0406">Ion transport</keyword>
<comment type="subunit">
    <text evidence="14 15">F-type ATPases have 2 components, CF(1) - the catalytic core - and CF(0) - the membrane proton channel. CF(1) has five subunits: alpha(3), beta(3), gamma(1), delta(1), epsilon(1). CF(0) has three main subunits: a, b and c.</text>
</comment>
<evidence type="ECO:0000313" key="19">
    <source>
        <dbReference type="EMBL" id="HIX01383.1"/>
    </source>
</evidence>
<organism evidence="19 20">
    <name type="scientific">Candidatus Ligilactobacillus excrementigallinarum</name>
    <dbReference type="NCBI Taxonomy" id="2838641"/>
    <lineage>
        <taxon>Bacteria</taxon>
        <taxon>Bacillati</taxon>
        <taxon>Bacillota</taxon>
        <taxon>Bacilli</taxon>
        <taxon>Lactobacillales</taxon>
        <taxon>Lactobacillaceae</taxon>
        <taxon>Ligilactobacillus</taxon>
    </lineage>
</organism>
<evidence type="ECO:0000256" key="10">
    <source>
        <dbReference type="ARBA" id="ARBA00023196"/>
    </source>
</evidence>
<dbReference type="HAMAP" id="MF_00530">
    <property type="entry name" value="ATP_synth_epsil_bac"/>
    <property type="match status" value="1"/>
</dbReference>
<feature type="compositionally biased region" description="Basic and acidic residues" evidence="16">
    <location>
        <begin position="86"/>
        <end position="98"/>
    </location>
</feature>
<keyword evidence="5 14" id="KW-0813">Transport</keyword>
<evidence type="ECO:0000256" key="11">
    <source>
        <dbReference type="ARBA" id="ARBA00023310"/>
    </source>
</evidence>
<evidence type="ECO:0000256" key="8">
    <source>
        <dbReference type="ARBA" id="ARBA00023065"/>
    </source>
</evidence>
<evidence type="ECO:0000259" key="17">
    <source>
        <dbReference type="Pfam" id="PF00401"/>
    </source>
</evidence>
<evidence type="ECO:0000259" key="18">
    <source>
        <dbReference type="Pfam" id="PF02823"/>
    </source>
</evidence>